<evidence type="ECO:0000313" key="2">
    <source>
        <dbReference type="EMBL" id="GBO07909.1"/>
    </source>
</evidence>
<evidence type="ECO:0008006" key="4">
    <source>
        <dbReference type="Google" id="ProtNLM"/>
    </source>
</evidence>
<keyword evidence="3" id="KW-1185">Reference proteome</keyword>
<reference evidence="2 3" key="1">
    <citation type="journal article" date="2019" name="Sci. Rep.">
        <title>Orb-weaving spider Araneus ventricosus genome elucidates the spidroin gene catalogue.</title>
        <authorList>
            <person name="Kono N."/>
            <person name="Nakamura H."/>
            <person name="Ohtoshi R."/>
            <person name="Moran D.A.P."/>
            <person name="Shinohara A."/>
            <person name="Yoshida Y."/>
            <person name="Fujiwara M."/>
            <person name="Mori M."/>
            <person name="Tomita M."/>
            <person name="Arakawa K."/>
        </authorList>
    </citation>
    <scope>NUCLEOTIDE SEQUENCE [LARGE SCALE GENOMIC DNA]</scope>
</reference>
<accession>A0A4Y2U4G8</accession>
<evidence type="ECO:0000256" key="1">
    <source>
        <dbReference type="SAM" id="MobiDB-lite"/>
    </source>
</evidence>
<feature type="region of interest" description="Disordered" evidence="1">
    <location>
        <begin position="81"/>
        <end position="109"/>
    </location>
</feature>
<name>A0A4Y2U4G8_ARAVE</name>
<comment type="caution">
    <text evidence="2">The sequence shown here is derived from an EMBL/GenBank/DDBJ whole genome shotgun (WGS) entry which is preliminary data.</text>
</comment>
<dbReference type="Proteomes" id="UP000499080">
    <property type="component" value="Unassembled WGS sequence"/>
</dbReference>
<dbReference type="GO" id="GO:0003676">
    <property type="term" value="F:nucleic acid binding"/>
    <property type="evidence" value="ECO:0007669"/>
    <property type="project" value="InterPro"/>
</dbReference>
<sequence length="109" mass="13080">MILPIANGDERFVRHFQFRSERQSVRQKRTKSTFTRKFRTFYTRVEMDLFDRKGSFFSSNSWTKVNNQRYHESLKKLRNAVNSKHPGRPSRGVILLQHNARPHTAKEEK</sequence>
<gene>
    <name evidence="2" type="ORF">AVEN_224284_1</name>
</gene>
<dbReference type="EMBL" id="BGPR01033820">
    <property type="protein sequence ID" value="GBO07909.1"/>
    <property type="molecule type" value="Genomic_DNA"/>
</dbReference>
<dbReference type="AlphaFoldDB" id="A0A4Y2U4G8"/>
<protein>
    <recommendedName>
        <fullName evidence="4">Histone-lysine N-methyltransferase SETMAR</fullName>
    </recommendedName>
</protein>
<proteinExistence type="predicted"/>
<evidence type="ECO:0000313" key="3">
    <source>
        <dbReference type="Proteomes" id="UP000499080"/>
    </source>
</evidence>
<dbReference type="InterPro" id="IPR036397">
    <property type="entry name" value="RNaseH_sf"/>
</dbReference>
<dbReference type="Gene3D" id="3.30.420.10">
    <property type="entry name" value="Ribonuclease H-like superfamily/Ribonuclease H"/>
    <property type="match status" value="1"/>
</dbReference>
<organism evidence="2 3">
    <name type="scientific">Araneus ventricosus</name>
    <name type="common">Orbweaver spider</name>
    <name type="synonym">Epeira ventricosa</name>
    <dbReference type="NCBI Taxonomy" id="182803"/>
    <lineage>
        <taxon>Eukaryota</taxon>
        <taxon>Metazoa</taxon>
        <taxon>Ecdysozoa</taxon>
        <taxon>Arthropoda</taxon>
        <taxon>Chelicerata</taxon>
        <taxon>Arachnida</taxon>
        <taxon>Araneae</taxon>
        <taxon>Araneomorphae</taxon>
        <taxon>Entelegynae</taxon>
        <taxon>Araneoidea</taxon>
        <taxon>Araneidae</taxon>
        <taxon>Araneus</taxon>
    </lineage>
</organism>